<feature type="region of interest" description="Disordered" evidence="1">
    <location>
        <begin position="95"/>
        <end position="139"/>
    </location>
</feature>
<keyword evidence="2" id="KW-0732">Signal</keyword>
<gene>
    <name evidence="3" type="ORF">NX722_12130</name>
</gene>
<keyword evidence="4" id="KW-1185">Reference proteome</keyword>
<dbReference type="RefSeq" id="WP_262568200.1">
    <property type="nucleotide sequence ID" value="NZ_JAPFCC010000001.1"/>
</dbReference>
<evidence type="ECO:0000313" key="4">
    <source>
        <dbReference type="Proteomes" id="UP001209854"/>
    </source>
</evidence>
<evidence type="ECO:0000256" key="1">
    <source>
        <dbReference type="SAM" id="MobiDB-lite"/>
    </source>
</evidence>
<evidence type="ECO:0000313" key="3">
    <source>
        <dbReference type="EMBL" id="MCW7553366.1"/>
    </source>
</evidence>
<dbReference type="EMBL" id="JAPFCC010000001">
    <property type="protein sequence ID" value="MCW7553366.1"/>
    <property type="molecule type" value="Genomic_DNA"/>
</dbReference>
<accession>A0ABT3MVE9</accession>
<protein>
    <submittedName>
        <fullName evidence="3">Uncharacterized protein</fullName>
    </submittedName>
</protein>
<dbReference type="Proteomes" id="UP001209854">
    <property type="component" value="Unassembled WGS sequence"/>
</dbReference>
<comment type="caution">
    <text evidence="3">The sequence shown here is derived from an EMBL/GenBank/DDBJ whole genome shotgun (WGS) entry which is preliminary data.</text>
</comment>
<sequence length="629" mass="71005">MKLYYVCLAAILQVVSLSSLAVPTPLLLDQQDWLQKPTLLPIHKWQQLPGDPTQQKSMNKTNSFFEWQDIYSWMNTPYFIKGQIQGWFFPSIGEKQPVKNSEPDNQHRGATALTENEENSDSEERPDYEETQDDNPFGLMSRSMMESFMAMPGSDMTSSVREQIHTFTITPDNQTRIDPQSYPNLSGLVETEGRLLLMSGTLPPSLLSDMEEHITSVLAAESTSVAELPPTHRLRRWLRWLRSSSFTYTYKRIYEQDEGNPLNSAMLKRSYYNLDELIALYNLIIDFNLTQEALSDIFKTFLTSVITEEFSLQDDELTLHIMEQPSLLALILLCYHSSVLRVAIESGNIQFDFATFGLRKIANREHFQNLMLAMDKMLTSIITEKRRRDRAVDATIHILNQEPVALHRIQSSYTGGDTPPTVTTNVLETLDRYARNSPLNSSQAAMVVFSLLHMPCIISALNWLESNSLPYNQLIGWISYHHNSLVRHSRSASDIPVLYAALNSIVQSANSGEVISGASQPVPEELSNFVNRWVQGVEGSQPQSSGATSAAPVNPADIEADDFEVLDSTQTTTISLNPPVVLNTLIQMHPDLLMDLNAQLALETEPEKRKKIVKAALEKQANTPFRFVD</sequence>
<feature type="compositionally biased region" description="Acidic residues" evidence="1">
    <location>
        <begin position="115"/>
        <end position="133"/>
    </location>
</feature>
<feature type="chain" id="PRO_5045760364" evidence="2">
    <location>
        <begin position="22"/>
        <end position="629"/>
    </location>
</feature>
<feature type="signal peptide" evidence="2">
    <location>
        <begin position="1"/>
        <end position="21"/>
    </location>
</feature>
<proteinExistence type="predicted"/>
<name>A0ABT3MVE9_9GAMM</name>
<evidence type="ECO:0000256" key="2">
    <source>
        <dbReference type="SAM" id="SignalP"/>
    </source>
</evidence>
<reference evidence="3 4" key="1">
    <citation type="submission" date="2022-10" db="EMBL/GenBank/DDBJ databases">
        <title>High-quality genome sequences of two octocoral-associated bacteria, Endozoicomonas euniceicola EF212 and Endozoicomonas gorgoniicola PS125.</title>
        <authorList>
            <person name="Chiou Y.-J."/>
            <person name="Chen Y.-H."/>
        </authorList>
    </citation>
    <scope>NUCLEOTIDE SEQUENCE [LARGE SCALE GENOMIC DNA]</scope>
    <source>
        <strain evidence="3 4">PS125</strain>
    </source>
</reference>
<organism evidence="3 4">
    <name type="scientific">Endozoicomonas gorgoniicola</name>
    <dbReference type="NCBI Taxonomy" id="1234144"/>
    <lineage>
        <taxon>Bacteria</taxon>
        <taxon>Pseudomonadati</taxon>
        <taxon>Pseudomonadota</taxon>
        <taxon>Gammaproteobacteria</taxon>
        <taxon>Oceanospirillales</taxon>
        <taxon>Endozoicomonadaceae</taxon>
        <taxon>Endozoicomonas</taxon>
    </lineage>
</organism>